<dbReference type="InterPro" id="IPR045103">
    <property type="entry name" value="RNF5/RNF185-like"/>
</dbReference>
<dbReference type="CDD" id="cd16745">
    <property type="entry name" value="RING-HC_AtRMA-like"/>
    <property type="match status" value="1"/>
</dbReference>
<dbReference type="GO" id="GO:0016567">
    <property type="term" value="P:protein ubiquitination"/>
    <property type="evidence" value="ECO:0007669"/>
    <property type="project" value="UniProtKB-UniPathway"/>
</dbReference>
<comment type="caution">
    <text evidence="13">The sequence shown here is derived from an EMBL/GenBank/DDBJ whole genome shotgun (WGS) entry which is preliminary data.</text>
</comment>
<dbReference type="Gene3D" id="3.30.40.10">
    <property type="entry name" value="Zinc/RING finger domain, C3HC4 (zinc finger)"/>
    <property type="match status" value="1"/>
</dbReference>
<dbReference type="EC" id="2.3.2.27" evidence="11"/>
<dbReference type="GO" id="GO:0008270">
    <property type="term" value="F:zinc ion binding"/>
    <property type="evidence" value="ECO:0007669"/>
    <property type="project" value="UniProtKB-KW"/>
</dbReference>
<organism evidence="13 14">
    <name type="scientific">Gossypium klotzschianum</name>
    <dbReference type="NCBI Taxonomy" id="34286"/>
    <lineage>
        <taxon>Eukaryota</taxon>
        <taxon>Viridiplantae</taxon>
        <taxon>Streptophyta</taxon>
        <taxon>Embryophyta</taxon>
        <taxon>Tracheophyta</taxon>
        <taxon>Spermatophyta</taxon>
        <taxon>Magnoliopsida</taxon>
        <taxon>eudicotyledons</taxon>
        <taxon>Gunneridae</taxon>
        <taxon>Pentapetalae</taxon>
        <taxon>rosids</taxon>
        <taxon>malvids</taxon>
        <taxon>Malvales</taxon>
        <taxon>Malvaceae</taxon>
        <taxon>Malvoideae</taxon>
        <taxon>Gossypium</taxon>
    </lineage>
</organism>
<keyword evidence="7 11" id="KW-0833">Ubl conjugation pathway</keyword>
<keyword evidence="8 11" id="KW-0862">Zinc</keyword>
<evidence type="ECO:0000256" key="11">
    <source>
        <dbReference type="RuleBase" id="RU369090"/>
    </source>
</evidence>
<gene>
    <name evidence="13" type="ORF">Goklo_002988</name>
</gene>
<evidence type="ECO:0000259" key="12">
    <source>
        <dbReference type="PROSITE" id="PS50089"/>
    </source>
</evidence>
<evidence type="ECO:0000256" key="9">
    <source>
        <dbReference type="ARBA" id="ARBA00023136"/>
    </source>
</evidence>
<comment type="function">
    <text evidence="11">E3 ubiquitin-protein ligase.</text>
</comment>
<dbReference type="InterPro" id="IPR017907">
    <property type="entry name" value="Znf_RING_CS"/>
</dbReference>
<evidence type="ECO:0000256" key="1">
    <source>
        <dbReference type="ARBA" id="ARBA00000900"/>
    </source>
</evidence>
<dbReference type="InterPro" id="IPR013083">
    <property type="entry name" value="Znf_RING/FYVE/PHD"/>
</dbReference>
<dbReference type="PROSITE" id="PS50089">
    <property type="entry name" value="ZF_RING_2"/>
    <property type="match status" value="1"/>
</dbReference>
<dbReference type="UniPathway" id="UPA00143"/>
<evidence type="ECO:0000256" key="2">
    <source>
        <dbReference type="ARBA" id="ARBA00004308"/>
    </source>
</evidence>
<sequence>MDSPGSVSVSDDNPSRSFDCNICLDSVQDPVVTFCGHLFCWPCIYKWLSTGNQDQKQHQCPVCKAEVSDTTLIPLYGRGSVTSKERPKASQFGMVIPKRPPGPTYGVGTIQGSPNTTDHHGYSYQPQAYFPPLDSYPDSPMFSPGGTPINVPDPVIRMFGEMVYTRVFGNSVTNFYTYPNSYNLTRSASPRIRRHNVNGILCQARRLAGRSLKTPQHMGEIGDRSVRISRNTRWKKLEMDWFRTQDWCMFGHGSGELMTGYDKLCDWEQER</sequence>
<comment type="catalytic activity">
    <reaction evidence="1 11">
        <text>S-ubiquitinyl-[E2 ubiquitin-conjugating enzyme]-L-cysteine + [acceptor protein]-L-lysine = [E2 ubiquitin-conjugating enzyme]-L-cysteine + N(6)-ubiquitinyl-[acceptor protein]-L-lysine.</text>
        <dbReference type="EC" id="2.3.2.27"/>
    </reaction>
</comment>
<keyword evidence="5 11" id="KW-0479">Metal-binding</keyword>
<evidence type="ECO:0000256" key="3">
    <source>
        <dbReference type="ARBA" id="ARBA00004906"/>
    </source>
</evidence>
<evidence type="ECO:0000313" key="14">
    <source>
        <dbReference type="Proteomes" id="UP000593573"/>
    </source>
</evidence>
<evidence type="ECO:0000256" key="8">
    <source>
        <dbReference type="ARBA" id="ARBA00022833"/>
    </source>
</evidence>
<dbReference type="InterPro" id="IPR018957">
    <property type="entry name" value="Znf_C3HC4_RING-type"/>
</dbReference>
<protein>
    <recommendedName>
        <fullName evidence="11">E3 ubiquitin-protein ligase RMA</fullName>
        <ecNumber evidence="11">2.3.2.27</ecNumber>
    </recommendedName>
    <alternativeName>
        <fullName evidence="11">Protein RING membrane-anchor</fullName>
    </alternativeName>
    <alternativeName>
        <fullName evidence="11">RING-type E3 ubiquitin transferase RMA</fullName>
    </alternativeName>
</protein>
<keyword evidence="11" id="KW-0256">Endoplasmic reticulum</keyword>
<comment type="domain">
    <text evidence="11">The RING-type zinc finger domain is responsible for E3 ligase activity.</text>
</comment>
<dbReference type="AlphaFoldDB" id="A0A7J8VVE5"/>
<comment type="pathway">
    <text evidence="3 11">Protein modification; protein ubiquitination.</text>
</comment>
<dbReference type="OrthoDB" id="6270329at2759"/>
<evidence type="ECO:0000256" key="7">
    <source>
        <dbReference type="ARBA" id="ARBA00022786"/>
    </source>
</evidence>
<evidence type="ECO:0000256" key="4">
    <source>
        <dbReference type="ARBA" id="ARBA00022679"/>
    </source>
</evidence>
<dbReference type="PROSITE" id="PS00518">
    <property type="entry name" value="ZF_RING_1"/>
    <property type="match status" value="1"/>
</dbReference>
<evidence type="ECO:0000256" key="10">
    <source>
        <dbReference type="PROSITE-ProRule" id="PRU00175"/>
    </source>
</evidence>
<keyword evidence="6 10" id="KW-0863">Zinc-finger</keyword>
<name>A0A7J8VVE5_9ROSI</name>
<accession>A0A7J8VVE5</accession>
<evidence type="ECO:0000256" key="6">
    <source>
        <dbReference type="ARBA" id="ARBA00022771"/>
    </source>
</evidence>
<dbReference type="Pfam" id="PF00097">
    <property type="entry name" value="zf-C3HC4"/>
    <property type="match status" value="1"/>
</dbReference>
<evidence type="ECO:0000256" key="5">
    <source>
        <dbReference type="ARBA" id="ARBA00022723"/>
    </source>
</evidence>
<dbReference type="InterPro" id="IPR001841">
    <property type="entry name" value="Znf_RING"/>
</dbReference>
<dbReference type="GO" id="GO:0005789">
    <property type="term" value="C:endoplasmic reticulum membrane"/>
    <property type="evidence" value="ECO:0007669"/>
    <property type="project" value="UniProtKB-SubCell"/>
</dbReference>
<proteinExistence type="predicted"/>
<dbReference type="SUPFAM" id="SSF57850">
    <property type="entry name" value="RING/U-box"/>
    <property type="match status" value="1"/>
</dbReference>
<feature type="domain" description="RING-type" evidence="12">
    <location>
        <begin position="20"/>
        <end position="64"/>
    </location>
</feature>
<keyword evidence="9" id="KW-0472">Membrane</keyword>
<keyword evidence="4 11" id="KW-0808">Transferase</keyword>
<keyword evidence="14" id="KW-1185">Reference proteome</keyword>
<comment type="subcellular location">
    <subcellularLocation>
        <location evidence="2">Endomembrane system</location>
    </subcellularLocation>
    <subcellularLocation>
        <location evidence="11">Endoplasmic reticulum membrane</location>
        <topology evidence="11">Single-pass type IV membrane protein</topology>
    </subcellularLocation>
</comment>
<evidence type="ECO:0000313" key="13">
    <source>
        <dbReference type="EMBL" id="MBA0666593.1"/>
    </source>
</evidence>
<reference evidence="13 14" key="1">
    <citation type="journal article" date="2019" name="Genome Biol. Evol.">
        <title>Insights into the evolution of the New World diploid cottons (Gossypium, subgenus Houzingenia) based on genome sequencing.</title>
        <authorList>
            <person name="Grover C.E."/>
            <person name="Arick M.A. 2nd"/>
            <person name="Thrash A."/>
            <person name="Conover J.L."/>
            <person name="Sanders W.S."/>
            <person name="Peterson D.G."/>
            <person name="Frelichowski J.E."/>
            <person name="Scheffler J.A."/>
            <person name="Scheffler B.E."/>
            <person name="Wendel J.F."/>
        </authorList>
    </citation>
    <scope>NUCLEOTIDE SEQUENCE [LARGE SCALE GENOMIC DNA]</scope>
    <source>
        <strain evidence="13">57</strain>
        <tissue evidence="13">Leaf</tissue>
    </source>
</reference>
<dbReference type="Proteomes" id="UP000593573">
    <property type="component" value="Unassembled WGS sequence"/>
</dbReference>
<dbReference type="PANTHER" id="PTHR12313">
    <property type="entry name" value="E3 UBIQUITIN-PROTEIN LIGASE RNF5-RELATED"/>
    <property type="match status" value="1"/>
</dbReference>
<dbReference type="SMART" id="SM00184">
    <property type="entry name" value="RING"/>
    <property type="match status" value="1"/>
</dbReference>
<dbReference type="EMBL" id="JABFAB010000012">
    <property type="protein sequence ID" value="MBA0666593.1"/>
    <property type="molecule type" value="Genomic_DNA"/>
</dbReference>
<dbReference type="GO" id="GO:0006511">
    <property type="term" value="P:ubiquitin-dependent protein catabolic process"/>
    <property type="evidence" value="ECO:0007669"/>
    <property type="project" value="UniProtKB-UniRule"/>
</dbReference>
<dbReference type="GO" id="GO:0061630">
    <property type="term" value="F:ubiquitin protein ligase activity"/>
    <property type="evidence" value="ECO:0007669"/>
    <property type="project" value="UniProtKB-UniRule"/>
</dbReference>